<dbReference type="Proteomes" id="UP001177023">
    <property type="component" value="Unassembled WGS sequence"/>
</dbReference>
<dbReference type="InterPro" id="IPR011993">
    <property type="entry name" value="PH-like_dom_sf"/>
</dbReference>
<sequence length="964" mass="107590">MSLRHLPLNADDADDSDSSESVSPVRRSGERKRGNLRKTNSEPSVEHSTQIDLEAIRQLLLTLPKFSTANSNTFSNYGSDAEEINTEIEELRDAAKSIQSLQRVLKGNTKAVDIGMTPWKIGSALIGKVAHRRYFRQLMSCVPSEKETNLLGRLEGVPFVKNYIQRVNCSIKALKLLDSLRMDRRMQQNTETVESETPSVSWKPKPYLLAPPPELSIERSPKPEESMMEADIMLWKKRSRASLRRHNSMRTLAARELYDTEKSFVEGLEYLVQAELVDKIFYKIPEILAHHQVLLSSLSNRLEDWHPESAVGDVLLAHFSKQSMVETYIYFVDNFKYAKTAIAQARQKPSFEKYYQRCYRDHRNKLDLDSLLISPIQRVPRYELILNQLLKHTSIEHADHERMMRAQQHIHQLALAINRQQQHNEQAEQRLREIEAIVDGLEDLVSTGRALLRYDMVTMKSREGHRQRCVFMCSDQLIMTSVRRKDHRLGRRPIEQLSSNPDLTTVVLNVTTSNGVETVPIEFASADRRTQWETAFKEAKAALANQPQDGATVSLHSIVAHQSRPGLQFCAATVLPGKRADGFPVVWACTSDKYSGQVVVISIEGESAVESCAGIGNAAVSAIATVPPASRGRKRSLFRAERSVDQLSRDESVLNLDSSESSSSDTEEEGPTTIWIGNEDGEIFVLNSCERVRNRVRERVAALQYPIKAICSTHSQVFVAAGTQNNSTLVSFRNMNECWDMEHPITIALPFATLPNPIVAVARGLCLATAHQLHILDPDTHGIERSSSILPAGETITCLCVTGALLFATAGRSSSIYAIDAFSLAPLNQFSIVSAIQGQLSGREDILREHKLGSLRVTALVAFRSALWIGTSAGFILSTATTAARSQTTPFLNVLEMGHIGPCRVLLPIPVQPSKKSKKMSLSLPSHQNSQMFLLSCGDGLDDSKGNHHDPITDSINHIILWKT</sequence>
<feature type="non-terminal residue" evidence="5">
    <location>
        <position position="964"/>
    </location>
</feature>
<dbReference type="Pfam" id="PF00621">
    <property type="entry name" value="RhoGEF"/>
    <property type="match status" value="1"/>
</dbReference>
<dbReference type="InterPro" id="IPR035899">
    <property type="entry name" value="DBL_dom_sf"/>
</dbReference>
<dbReference type="InterPro" id="IPR000219">
    <property type="entry name" value="DH_dom"/>
</dbReference>
<dbReference type="PROSITE" id="PS50010">
    <property type="entry name" value="DH_2"/>
    <property type="match status" value="1"/>
</dbReference>
<dbReference type="PROSITE" id="PS00741">
    <property type="entry name" value="DH_1"/>
    <property type="match status" value="1"/>
</dbReference>
<keyword evidence="1" id="KW-0344">Guanine-nucleotide releasing factor</keyword>
<keyword evidence="6" id="KW-1185">Reference proteome</keyword>
<evidence type="ECO:0000259" key="4">
    <source>
        <dbReference type="PROSITE" id="PS50010"/>
    </source>
</evidence>
<feature type="region of interest" description="Disordered" evidence="3">
    <location>
        <begin position="651"/>
        <end position="673"/>
    </location>
</feature>
<keyword evidence="2" id="KW-0175">Coiled coil</keyword>
<feature type="compositionally biased region" description="Polar residues" evidence="3">
    <location>
        <begin position="37"/>
        <end position="49"/>
    </location>
</feature>
<feature type="coiled-coil region" evidence="2">
    <location>
        <begin position="410"/>
        <end position="444"/>
    </location>
</feature>
<dbReference type="SUPFAM" id="SSF48065">
    <property type="entry name" value="DBL homology domain (DH-domain)"/>
    <property type="match status" value="1"/>
</dbReference>
<feature type="region of interest" description="Disordered" evidence="3">
    <location>
        <begin position="1"/>
        <end position="49"/>
    </location>
</feature>
<dbReference type="GO" id="GO:0005085">
    <property type="term" value="F:guanyl-nucleotide exchange factor activity"/>
    <property type="evidence" value="ECO:0007669"/>
    <property type="project" value="UniProtKB-KW"/>
</dbReference>
<dbReference type="SUPFAM" id="SSF50998">
    <property type="entry name" value="Quinoprotein alcohol dehydrogenase-like"/>
    <property type="match status" value="1"/>
</dbReference>
<dbReference type="SMART" id="SM00325">
    <property type="entry name" value="RhoGEF"/>
    <property type="match status" value="1"/>
</dbReference>
<dbReference type="GO" id="GO:0035556">
    <property type="term" value="P:intracellular signal transduction"/>
    <property type="evidence" value="ECO:0007669"/>
    <property type="project" value="InterPro"/>
</dbReference>
<comment type="caution">
    <text evidence="5">The sequence shown here is derived from an EMBL/GenBank/DDBJ whole genome shotgun (WGS) entry which is preliminary data.</text>
</comment>
<dbReference type="Gene3D" id="1.20.900.10">
    <property type="entry name" value="Dbl homology (DH) domain"/>
    <property type="match status" value="1"/>
</dbReference>
<dbReference type="Gene3D" id="2.30.29.30">
    <property type="entry name" value="Pleckstrin-homology domain (PH domain)/Phosphotyrosine-binding domain (PTB)"/>
    <property type="match status" value="1"/>
</dbReference>
<evidence type="ECO:0000256" key="3">
    <source>
        <dbReference type="SAM" id="MobiDB-lite"/>
    </source>
</evidence>
<name>A0AA36G5D7_9BILA</name>
<evidence type="ECO:0000313" key="6">
    <source>
        <dbReference type="Proteomes" id="UP001177023"/>
    </source>
</evidence>
<evidence type="ECO:0000313" key="5">
    <source>
        <dbReference type="EMBL" id="CAJ0578808.1"/>
    </source>
</evidence>
<accession>A0AA36G5D7</accession>
<dbReference type="CDD" id="cd00160">
    <property type="entry name" value="RhoGEF"/>
    <property type="match status" value="1"/>
</dbReference>
<dbReference type="PANTHER" id="PTHR12877">
    <property type="entry name" value="RHO GUANINE NUCLEOTIDE EXCHANGE FACTOR"/>
    <property type="match status" value="1"/>
</dbReference>
<dbReference type="GO" id="GO:0030036">
    <property type="term" value="P:actin cytoskeleton organization"/>
    <property type="evidence" value="ECO:0007669"/>
    <property type="project" value="TreeGrafter"/>
</dbReference>
<gene>
    <name evidence="5" type="ORF">MSPICULIGERA_LOCUS17049</name>
</gene>
<protein>
    <recommendedName>
        <fullName evidence="4">DH domain-containing protein</fullName>
    </recommendedName>
</protein>
<dbReference type="AlphaFoldDB" id="A0AA36G5D7"/>
<dbReference type="InterPro" id="IPR011047">
    <property type="entry name" value="Quinoprotein_ADH-like_sf"/>
</dbReference>
<dbReference type="InterPro" id="IPR001331">
    <property type="entry name" value="GDS_CDC24_CS"/>
</dbReference>
<dbReference type="Pfam" id="PF19056">
    <property type="entry name" value="WD40_2"/>
    <property type="match status" value="1"/>
</dbReference>
<feature type="domain" description="DH" evidence="4">
    <location>
        <begin position="249"/>
        <end position="420"/>
    </location>
</feature>
<dbReference type="PANTHER" id="PTHR12877:SF15">
    <property type="entry name" value="RHO GUANINE NUCLEOTIDE EXCHANGE FACTOR 17"/>
    <property type="match status" value="1"/>
</dbReference>
<evidence type="ECO:0000256" key="1">
    <source>
        <dbReference type="ARBA" id="ARBA00022658"/>
    </source>
</evidence>
<organism evidence="5 6">
    <name type="scientific">Mesorhabditis spiculigera</name>
    <dbReference type="NCBI Taxonomy" id="96644"/>
    <lineage>
        <taxon>Eukaryota</taxon>
        <taxon>Metazoa</taxon>
        <taxon>Ecdysozoa</taxon>
        <taxon>Nematoda</taxon>
        <taxon>Chromadorea</taxon>
        <taxon>Rhabditida</taxon>
        <taxon>Rhabditina</taxon>
        <taxon>Rhabditomorpha</taxon>
        <taxon>Rhabditoidea</taxon>
        <taxon>Rhabditidae</taxon>
        <taxon>Mesorhabditinae</taxon>
        <taxon>Mesorhabditis</taxon>
    </lineage>
</organism>
<dbReference type="InterPro" id="IPR039919">
    <property type="entry name" value="ARHGEF10/ARHGEF17"/>
</dbReference>
<dbReference type="SUPFAM" id="SSF50729">
    <property type="entry name" value="PH domain-like"/>
    <property type="match status" value="1"/>
</dbReference>
<proteinExistence type="predicted"/>
<dbReference type="EMBL" id="CATQJA010002654">
    <property type="protein sequence ID" value="CAJ0578808.1"/>
    <property type="molecule type" value="Genomic_DNA"/>
</dbReference>
<evidence type="ECO:0000256" key="2">
    <source>
        <dbReference type="SAM" id="Coils"/>
    </source>
</evidence>
<feature type="compositionally biased region" description="Low complexity" evidence="3">
    <location>
        <begin position="653"/>
        <end position="664"/>
    </location>
</feature>
<reference evidence="5" key="1">
    <citation type="submission" date="2023-06" db="EMBL/GenBank/DDBJ databases">
        <authorList>
            <person name="Delattre M."/>
        </authorList>
    </citation>
    <scope>NUCLEOTIDE SEQUENCE</scope>
    <source>
        <strain evidence="5">AF72</strain>
    </source>
</reference>